<sequence length="243" mass="26213">MAFIPRHPSAAAALALLSVTGIAAVTVAASPPVPPAPGTSQASTTATPAPGASQAFTATVTPVSPDQLRHSWHRGCPVRPADLRMISMTYWGFDGRPHTGKMVINESVADQVVSVFRKLYGQRFPIRRMQPVEVYKGSDDASMAADNTSAFNCRRVGTTGNWSQHAYGLAIDVNTRENPYIHPYPGGTVDPPNAKGYVRRPLDRPGVINPGDDVVRAFEKIGWGWGGSWSTAKDYQHFSQNGR</sequence>
<dbReference type="RefSeq" id="WP_386160506.1">
    <property type="nucleotide sequence ID" value="NZ_JBHMBS010000014.1"/>
</dbReference>
<dbReference type="Pfam" id="PF13539">
    <property type="entry name" value="Peptidase_M15_4"/>
    <property type="match status" value="1"/>
</dbReference>
<comment type="caution">
    <text evidence="4">The sequence shown here is derived from an EMBL/GenBank/DDBJ whole genome shotgun (WGS) entry which is preliminary data.</text>
</comment>
<dbReference type="InterPro" id="IPR039561">
    <property type="entry name" value="Peptidase_M15C"/>
</dbReference>
<gene>
    <name evidence="4" type="ORF">ACFFRH_27170</name>
</gene>
<accession>A0ABV5TJ83</accession>
<dbReference type="EC" id="3.4.-.-" evidence="4"/>
<keyword evidence="2" id="KW-0732">Signal</keyword>
<evidence type="ECO:0000313" key="5">
    <source>
        <dbReference type="Proteomes" id="UP001589610"/>
    </source>
</evidence>
<dbReference type="GO" id="GO:0016787">
    <property type="term" value="F:hydrolase activity"/>
    <property type="evidence" value="ECO:0007669"/>
    <property type="project" value="UniProtKB-KW"/>
</dbReference>
<dbReference type="Gene3D" id="3.30.1380.10">
    <property type="match status" value="1"/>
</dbReference>
<proteinExistence type="predicted"/>
<evidence type="ECO:0000313" key="4">
    <source>
        <dbReference type="EMBL" id="MFB9679175.1"/>
    </source>
</evidence>
<evidence type="ECO:0000256" key="2">
    <source>
        <dbReference type="SAM" id="SignalP"/>
    </source>
</evidence>
<dbReference type="Proteomes" id="UP001589610">
    <property type="component" value="Unassembled WGS sequence"/>
</dbReference>
<feature type="compositionally biased region" description="Low complexity" evidence="1">
    <location>
        <begin position="38"/>
        <end position="52"/>
    </location>
</feature>
<protein>
    <submittedName>
        <fullName evidence="4">M15 family metallopeptidase</fullName>
        <ecNumber evidence="4">3.4.-.-</ecNumber>
    </submittedName>
</protein>
<feature type="chain" id="PRO_5046397726" evidence="2">
    <location>
        <begin position="24"/>
        <end position="243"/>
    </location>
</feature>
<feature type="domain" description="Peptidase M15C" evidence="3">
    <location>
        <begin position="158"/>
        <end position="239"/>
    </location>
</feature>
<feature type="region of interest" description="Disordered" evidence="1">
    <location>
        <begin position="32"/>
        <end position="52"/>
    </location>
</feature>
<feature type="signal peptide" evidence="2">
    <location>
        <begin position="1"/>
        <end position="23"/>
    </location>
</feature>
<evidence type="ECO:0000259" key="3">
    <source>
        <dbReference type="Pfam" id="PF13539"/>
    </source>
</evidence>
<evidence type="ECO:0000256" key="1">
    <source>
        <dbReference type="SAM" id="MobiDB-lite"/>
    </source>
</evidence>
<organism evidence="4 5">
    <name type="scientific">Streptosporangium vulgare</name>
    <dbReference type="NCBI Taxonomy" id="46190"/>
    <lineage>
        <taxon>Bacteria</taxon>
        <taxon>Bacillati</taxon>
        <taxon>Actinomycetota</taxon>
        <taxon>Actinomycetes</taxon>
        <taxon>Streptosporangiales</taxon>
        <taxon>Streptosporangiaceae</taxon>
        <taxon>Streptosporangium</taxon>
    </lineage>
</organism>
<dbReference type="EMBL" id="JBHMBS010000014">
    <property type="protein sequence ID" value="MFB9679175.1"/>
    <property type="molecule type" value="Genomic_DNA"/>
</dbReference>
<dbReference type="InterPro" id="IPR009045">
    <property type="entry name" value="Zn_M74/Hedgehog-like"/>
</dbReference>
<name>A0ABV5TJ83_9ACTN</name>
<keyword evidence="5" id="KW-1185">Reference proteome</keyword>
<keyword evidence="4" id="KW-0378">Hydrolase</keyword>
<dbReference type="SUPFAM" id="SSF55166">
    <property type="entry name" value="Hedgehog/DD-peptidase"/>
    <property type="match status" value="1"/>
</dbReference>
<reference evidence="4 5" key="1">
    <citation type="submission" date="2024-09" db="EMBL/GenBank/DDBJ databases">
        <authorList>
            <person name="Sun Q."/>
            <person name="Mori K."/>
        </authorList>
    </citation>
    <scope>NUCLEOTIDE SEQUENCE [LARGE SCALE GENOMIC DNA]</scope>
    <source>
        <strain evidence="4 5">JCM 3028</strain>
    </source>
</reference>